<keyword evidence="6 12" id="KW-0997">Cell inner membrane</keyword>
<dbReference type="Pfam" id="PF02687">
    <property type="entry name" value="FtsX"/>
    <property type="match status" value="1"/>
</dbReference>
<evidence type="ECO:0000256" key="2">
    <source>
        <dbReference type="ARBA" id="ARBA00007379"/>
    </source>
</evidence>
<comment type="similarity">
    <text evidence="2 12">Belongs to the ABC-4 integral membrane protein family. FtsX subfamily.</text>
</comment>
<keyword evidence="7 12" id="KW-0132">Cell division</keyword>
<feature type="transmembrane region" description="Helical" evidence="13">
    <location>
        <begin position="184"/>
        <end position="204"/>
    </location>
</feature>
<feature type="transmembrane region" description="Helical" evidence="13">
    <location>
        <begin position="28"/>
        <end position="50"/>
    </location>
</feature>
<name>A0A0W0VHZ2_9GAMM</name>
<dbReference type="NCBIfam" id="TIGR00439">
    <property type="entry name" value="FtsX_Gneg"/>
    <property type="match status" value="1"/>
</dbReference>
<evidence type="ECO:0000313" key="17">
    <source>
        <dbReference type="Proteomes" id="UP000054997"/>
    </source>
</evidence>
<evidence type="ECO:0000256" key="12">
    <source>
        <dbReference type="PIRNR" id="PIRNR003097"/>
    </source>
</evidence>
<dbReference type="GO" id="GO:0032153">
    <property type="term" value="C:cell division site"/>
    <property type="evidence" value="ECO:0007669"/>
    <property type="project" value="TreeGrafter"/>
</dbReference>
<dbReference type="Pfam" id="PF18075">
    <property type="entry name" value="FtsX_ECD"/>
    <property type="match status" value="1"/>
</dbReference>
<protein>
    <recommendedName>
        <fullName evidence="4 12">Cell division protein FtsX</fullName>
    </recommendedName>
</protein>
<evidence type="ECO:0000256" key="6">
    <source>
        <dbReference type="ARBA" id="ARBA00022519"/>
    </source>
</evidence>
<dbReference type="PANTHER" id="PTHR47755">
    <property type="entry name" value="CELL DIVISION PROTEIN FTSX"/>
    <property type="match status" value="1"/>
</dbReference>
<evidence type="ECO:0000256" key="13">
    <source>
        <dbReference type="SAM" id="Phobius"/>
    </source>
</evidence>
<dbReference type="InterPro" id="IPR047590">
    <property type="entry name" value="FtsX_proteobact-type"/>
</dbReference>
<dbReference type="AlphaFoldDB" id="A0A0W0VHZ2"/>
<dbReference type="GO" id="GO:0051301">
    <property type="term" value="P:cell division"/>
    <property type="evidence" value="ECO:0007669"/>
    <property type="project" value="UniProtKB-KW"/>
</dbReference>
<evidence type="ECO:0000256" key="5">
    <source>
        <dbReference type="ARBA" id="ARBA00022475"/>
    </source>
</evidence>
<dbReference type="Proteomes" id="UP000054997">
    <property type="component" value="Unassembled WGS sequence"/>
</dbReference>
<organism evidence="16 17">
    <name type="scientific">Legionella londiniensis</name>
    <dbReference type="NCBI Taxonomy" id="45068"/>
    <lineage>
        <taxon>Bacteria</taxon>
        <taxon>Pseudomonadati</taxon>
        <taxon>Pseudomonadota</taxon>
        <taxon>Gammaproteobacteria</taxon>
        <taxon>Legionellales</taxon>
        <taxon>Legionellaceae</taxon>
        <taxon>Legionella</taxon>
    </lineage>
</organism>
<evidence type="ECO:0000259" key="14">
    <source>
        <dbReference type="Pfam" id="PF02687"/>
    </source>
</evidence>
<evidence type="ECO:0000256" key="7">
    <source>
        <dbReference type="ARBA" id="ARBA00022618"/>
    </source>
</evidence>
<sequence>MLKAAYGYISFHVQAAAQSVNALRQRPLASLMTVVVIAVSLTLPALFWILTSNFERLLGNWRQGGQVTLYLKPSISTAVQAHVLDNIRKMEEVGEATLKTPEQGLAELQTQEGMDEILRYLPENPLPAVIEVTPALKVNDPAQIKQFYNRLKTIPEVEQAKLDMQWVDRLHTILNFANKATHSLMLLLAVAVILIISNTLRLTVQNRSEEIQILKLIGATDPFITRPFLYAGIWYAVSGAFLAISFVNIFLLSLSPSVRQLASAYQMSYPLQGMTLGQAFVFLMFSVLLGWVGANISVRRQLASIEPYN</sequence>
<dbReference type="OrthoDB" id="9813411at2"/>
<gene>
    <name evidence="16" type="primary">ftsX</name>
    <name evidence="16" type="ORF">Llon_1831</name>
</gene>
<evidence type="ECO:0000256" key="9">
    <source>
        <dbReference type="ARBA" id="ARBA00022989"/>
    </source>
</evidence>
<keyword evidence="10 12" id="KW-0472">Membrane</keyword>
<dbReference type="InterPro" id="IPR040690">
    <property type="entry name" value="FtsX_ECD"/>
</dbReference>
<dbReference type="InterPro" id="IPR003838">
    <property type="entry name" value="ABC3_permease_C"/>
</dbReference>
<keyword evidence="5 12" id="KW-1003">Cell membrane</keyword>
<dbReference type="PANTHER" id="PTHR47755:SF1">
    <property type="entry name" value="CELL DIVISION PROTEIN FTSX"/>
    <property type="match status" value="1"/>
</dbReference>
<feature type="domain" description="ABC3 transporter permease C-terminal" evidence="14">
    <location>
        <begin position="184"/>
        <end position="298"/>
    </location>
</feature>
<evidence type="ECO:0000256" key="4">
    <source>
        <dbReference type="ARBA" id="ARBA00021907"/>
    </source>
</evidence>
<dbReference type="EMBL" id="LNYK01000033">
    <property type="protein sequence ID" value="KTD19659.1"/>
    <property type="molecule type" value="Genomic_DNA"/>
</dbReference>
<evidence type="ECO:0000256" key="10">
    <source>
        <dbReference type="ARBA" id="ARBA00023136"/>
    </source>
</evidence>
<feature type="transmembrane region" description="Helical" evidence="13">
    <location>
        <begin position="274"/>
        <end position="294"/>
    </location>
</feature>
<dbReference type="Gene3D" id="3.30.70.3040">
    <property type="match status" value="1"/>
</dbReference>
<comment type="subunit">
    <text evidence="3">Forms a membrane-associated complex with FtsE.</text>
</comment>
<dbReference type="GO" id="GO:0005886">
    <property type="term" value="C:plasma membrane"/>
    <property type="evidence" value="ECO:0007669"/>
    <property type="project" value="UniProtKB-SubCell"/>
</dbReference>
<dbReference type="PATRIC" id="fig|45068.5.peg.1991"/>
<evidence type="ECO:0000256" key="11">
    <source>
        <dbReference type="ARBA" id="ARBA00023306"/>
    </source>
</evidence>
<evidence type="ECO:0000259" key="15">
    <source>
        <dbReference type="Pfam" id="PF18075"/>
    </source>
</evidence>
<evidence type="ECO:0000256" key="1">
    <source>
        <dbReference type="ARBA" id="ARBA00004429"/>
    </source>
</evidence>
<evidence type="ECO:0000313" key="16">
    <source>
        <dbReference type="EMBL" id="KTD19659.1"/>
    </source>
</evidence>
<proteinExistence type="inferred from homology"/>
<dbReference type="STRING" id="45068.Llon_1831"/>
<evidence type="ECO:0000256" key="8">
    <source>
        <dbReference type="ARBA" id="ARBA00022692"/>
    </source>
</evidence>
<comment type="caution">
    <text evidence="16">The sequence shown here is derived from an EMBL/GenBank/DDBJ whole genome shotgun (WGS) entry which is preliminary data.</text>
</comment>
<comment type="function">
    <text evidence="12">Part of the ABC transporter FtsEX involved in cellular division.</text>
</comment>
<evidence type="ECO:0000256" key="3">
    <source>
        <dbReference type="ARBA" id="ARBA00011160"/>
    </source>
</evidence>
<keyword evidence="9 13" id="KW-1133">Transmembrane helix</keyword>
<keyword evidence="8 13" id="KW-0812">Transmembrane</keyword>
<keyword evidence="11 12" id="KW-0131">Cell cycle</keyword>
<dbReference type="InterPro" id="IPR004513">
    <property type="entry name" value="FtsX"/>
</dbReference>
<feature type="transmembrane region" description="Helical" evidence="13">
    <location>
        <begin position="233"/>
        <end position="254"/>
    </location>
</feature>
<dbReference type="PIRSF" id="PIRSF003097">
    <property type="entry name" value="FtsX"/>
    <property type="match status" value="1"/>
</dbReference>
<comment type="subcellular location">
    <subcellularLocation>
        <location evidence="1">Cell inner membrane</location>
        <topology evidence="1">Multi-pass membrane protein</topology>
    </subcellularLocation>
</comment>
<feature type="domain" description="FtsX extracellular" evidence="15">
    <location>
        <begin position="66"/>
        <end position="159"/>
    </location>
</feature>
<dbReference type="RefSeq" id="WP_058529818.1">
    <property type="nucleotide sequence ID" value="NZ_CAAAHZ010000001.1"/>
</dbReference>
<reference evidence="16 17" key="1">
    <citation type="submission" date="2015-11" db="EMBL/GenBank/DDBJ databases">
        <title>Genomic analysis of 38 Legionella species identifies large and diverse effector repertoires.</title>
        <authorList>
            <person name="Burstein D."/>
            <person name="Amaro F."/>
            <person name="Zusman T."/>
            <person name="Lifshitz Z."/>
            <person name="Cohen O."/>
            <person name="Gilbert J.A."/>
            <person name="Pupko T."/>
            <person name="Shuman H.A."/>
            <person name="Segal G."/>
        </authorList>
    </citation>
    <scope>NUCLEOTIDE SEQUENCE [LARGE SCALE GENOMIC DNA]</scope>
    <source>
        <strain evidence="16 17">ATCC 49505</strain>
    </source>
</reference>
<keyword evidence="17" id="KW-1185">Reference proteome</keyword>
<accession>A0A0W0VHZ2</accession>